<feature type="transmembrane region" description="Helical" evidence="5">
    <location>
        <begin position="450"/>
        <end position="467"/>
    </location>
</feature>
<keyword evidence="7" id="KW-0378">Hydrolase</keyword>
<feature type="transmembrane region" description="Helical" evidence="5">
    <location>
        <begin position="479"/>
        <end position="496"/>
    </location>
</feature>
<feature type="transmembrane region" description="Helical" evidence="5">
    <location>
        <begin position="417"/>
        <end position="444"/>
    </location>
</feature>
<feature type="transmembrane region" description="Helical" evidence="5">
    <location>
        <begin position="273"/>
        <end position="298"/>
    </location>
</feature>
<accession>A0A938YP88</accession>
<dbReference type="GO" id="GO:0012505">
    <property type="term" value="C:endomembrane system"/>
    <property type="evidence" value="ECO:0007669"/>
    <property type="project" value="UniProtKB-SubCell"/>
</dbReference>
<dbReference type="PANTHER" id="PTHR13325:SF3">
    <property type="entry name" value="MEMBRANE-BOUND TRANSCRIPTION FACTOR SITE-2 PROTEASE"/>
    <property type="match status" value="1"/>
</dbReference>
<feature type="transmembrane region" description="Helical" evidence="5">
    <location>
        <begin position="179"/>
        <end position="197"/>
    </location>
</feature>
<dbReference type="EMBL" id="JAFGDB010000084">
    <property type="protein sequence ID" value="MBN2067778.1"/>
    <property type="molecule type" value="Genomic_DNA"/>
</dbReference>
<feature type="transmembrane region" description="Helical" evidence="5">
    <location>
        <begin position="7"/>
        <end position="28"/>
    </location>
</feature>
<organism evidence="7 8">
    <name type="scientific">Candidatus Iainarchaeum sp</name>
    <dbReference type="NCBI Taxonomy" id="3101447"/>
    <lineage>
        <taxon>Archaea</taxon>
        <taxon>Candidatus Iainarchaeota</taxon>
        <taxon>Candidatus Iainarchaeia</taxon>
        <taxon>Candidatus Iainarchaeales</taxon>
        <taxon>Candidatus Iainarchaeaceae</taxon>
        <taxon>Candidatus Iainarchaeum</taxon>
    </lineage>
</organism>
<feature type="transmembrane region" description="Helical" evidence="5">
    <location>
        <begin position="236"/>
        <end position="253"/>
    </location>
</feature>
<protein>
    <submittedName>
        <fullName evidence="7">Site-2 protease family protein</fullName>
    </submittedName>
</protein>
<keyword evidence="3 5" id="KW-1133">Transmembrane helix</keyword>
<feature type="domain" description="Peptidase M50" evidence="6">
    <location>
        <begin position="213"/>
        <end position="458"/>
    </location>
</feature>
<dbReference type="Pfam" id="PF02163">
    <property type="entry name" value="Peptidase_M50"/>
    <property type="match status" value="1"/>
</dbReference>
<proteinExistence type="predicted"/>
<dbReference type="Proteomes" id="UP000809243">
    <property type="component" value="Unassembled WGS sequence"/>
</dbReference>
<keyword evidence="4 5" id="KW-0472">Membrane</keyword>
<dbReference type="AlphaFoldDB" id="A0A938YP88"/>
<evidence type="ECO:0000256" key="2">
    <source>
        <dbReference type="ARBA" id="ARBA00022692"/>
    </source>
</evidence>
<keyword evidence="2 5" id="KW-0812">Transmembrane</keyword>
<dbReference type="PANTHER" id="PTHR13325">
    <property type="entry name" value="PROTEASE M50 MEMBRANE-BOUND TRANSCRIPTION FACTOR SITE 2 PROTEASE"/>
    <property type="match status" value="1"/>
</dbReference>
<feature type="transmembrane region" description="Helical" evidence="5">
    <location>
        <begin position="203"/>
        <end position="224"/>
    </location>
</feature>
<feature type="transmembrane region" description="Helical" evidence="5">
    <location>
        <begin position="143"/>
        <end position="167"/>
    </location>
</feature>
<evidence type="ECO:0000256" key="3">
    <source>
        <dbReference type="ARBA" id="ARBA00022989"/>
    </source>
</evidence>
<evidence type="ECO:0000256" key="5">
    <source>
        <dbReference type="SAM" id="Phobius"/>
    </source>
</evidence>
<reference evidence="7" key="1">
    <citation type="submission" date="2021-01" db="EMBL/GenBank/DDBJ databases">
        <title>Active Sulfur Cycling in an Early Earth Analoge.</title>
        <authorList>
            <person name="Hahn C.R."/>
            <person name="Youssef N.H."/>
            <person name="Elshahed M."/>
        </authorList>
    </citation>
    <scope>NUCLEOTIDE SEQUENCE</scope>
    <source>
        <strain evidence="7">Zod_Metabat.1151</strain>
    </source>
</reference>
<evidence type="ECO:0000256" key="1">
    <source>
        <dbReference type="ARBA" id="ARBA00004127"/>
    </source>
</evidence>
<keyword evidence="7" id="KW-0645">Protease</keyword>
<sequence>MDKFQKLLMGLAIFGTALLSAAMLLPALDITGLFLLYLVIAFLTVPTYIFKTVFKLDCFYIITLVKTKRFIGFIGKISKCRLWDILADLGLVIGFGAIAVDCLYGRRFSKGKRILVALASSAILFALFLGFFIGFFVSPEAEVFPVLILFSASFAIGGIMLFALVSLAWQAFDIFSKILIGKTPCPGVVPIIPGVQMPNVPSFFTPPLSVWGAFLIILVVHEFSHGALMKRCKLKIKSVGIALFGLLPIGAFVEPDENELKRLPERQQLRVYAIGPASNIYSMAVFIALIALASYAFAPMLNESIESMERAIELDSVVISNVLEDYDLCGNTIEVPAQGVIEKGWILKSYNGIELKTLHDLRVAFSMPGRNVSMVFLTSDGLVEKTLERNSRGEIGIQSELVYAEGKGPSQEYRGTVFWLSNVGTFLYWLLLLSLAVAMINFVPMDPFDGGKIAKIIFLPYFGFLGMGKQDTEKFIGRLFLWIVAGLLFLNALPLVL</sequence>
<comment type="caution">
    <text evidence="7">The sequence shown here is derived from an EMBL/GenBank/DDBJ whole genome shotgun (WGS) entry which is preliminary data.</text>
</comment>
<evidence type="ECO:0000256" key="4">
    <source>
        <dbReference type="ARBA" id="ARBA00023136"/>
    </source>
</evidence>
<dbReference type="GO" id="GO:0004222">
    <property type="term" value="F:metalloendopeptidase activity"/>
    <property type="evidence" value="ECO:0007669"/>
    <property type="project" value="InterPro"/>
</dbReference>
<evidence type="ECO:0000313" key="8">
    <source>
        <dbReference type="Proteomes" id="UP000809243"/>
    </source>
</evidence>
<gene>
    <name evidence="7" type="ORF">JW744_04885</name>
</gene>
<dbReference type="GO" id="GO:0031293">
    <property type="term" value="P:membrane protein intracellular domain proteolysis"/>
    <property type="evidence" value="ECO:0007669"/>
    <property type="project" value="TreeGrafter"/>
</dbReference>
<comment type="subcellular location">
    <subcellularLocation>
        <location evidence="1">Endomembrane system</location>
        <topology evidence="1">Multi-pass membrane protein</topology>
    </subcellularLocation>
</comment>
<dbReference type="InterPro" id="IPR008915">
    <property type="entry name" value="Peptidase_M50"/>
</dbReference>
<dbReference type="GO" id="GO:0005737">
    <property type="term" value="C:cytoplasm"/>
    <property type="evidence" value="ECO:0007669"/>
    <property type="project" value="TreeGrafter"/>
</dbReference>
<evidence type="ECO:0000259" key="6">
    <source>
        <dbReference type="Pfam" id="PF02163"/>
    </source>
</evidence>
<dbReference type="GO" id="GO:0016020">
    <property type="term" value="C:membrane"/>
    <property type="evidence" value="ECO:0007669"/>
    <property type="project" value="InterPro"/>
</dbReference>
<dbReference type="InterPro" id="IPR001193">
    <property type="entry name" value="MBTPS2"/>
</dbReference>
<feature type="transmembrane region" description="Helical" evidence="5">
    <location>
        <begin position="114"/>
        <end position="137"/>
    </location>
</feature>
<name>A0A938YP88_9ARCH</name>
<evidence type="ECO:0000313" key="7">
    <source>
        <dbReference type="EMBL" id="MBN2067778.1"/>
    </source>
</evidence>
<feature type="transmembrane region" description="Helical" evidence="5">
    <location>
        <begin position="34"/>
        <end position="54"/>
    </location>
</feature>